<evidence type="ECO:0000313" key="1">
    <source>
        <dbReference type="EMBL" id="CAH3148326.1"/>
    </source>
</evidence>
<keyword evidence="2" id="KW-1185">Reference proteome</keyword>
<dbReference type="EMBL" id="CALNXJ010000044">
    <property type="protein sequence ID" value="CAH3148326.1"/>
    <property type="molecule type" value="Genomic_DNA"/>
</dbReference>
<accession>A0AAU9XI38</accession>
<sequence>MCANCKGGFGPPIGCGGCNCGCSPSLTFPCVFGASVNNPGCECCKKKPPKGKCIWPCMWPCCCECDPPKFKFKPLEPKPVCHCPHKRYYRLHQSQTSMPHFFLLFTTHVSITSKNYLLFNFDKKHHRLTETNLFSIKFHPEARRVGLLVRTLNSVIMDPGSSNGTCFLITGPVKLFFVAVGFFFNVSI</sequence>
<dbReference type="AlphaFoldDB" id="A0AAU9XI38"/>
<protein>
    <submittedName>
        <fullName evidence="1">Uncharacterized protein</fullName>
    </submittedName>
</protein>
<reference evidence="1 2" key="1">
    <citation type="submission" date="2022-05" db="EMBL/GenBank/DDBJ databases">
        <authorList>
            <consortium name="Genoscope - CEA"/>
            <person name="William W."/>
        </authorList>
    </citation>
    <scope>NUCLEOTIDE SEQUENCE [LARGE SCALE GENOMIC DNA]</scope>
</reference>
<proteinExistence type="predicted"/>
<organism evidence="1 2">
    <name type="scientific">Pocillopora meandrina</name>
    <dbReference type="NCBI Taxonomy" id="46732"/>
    <lineage>
        <taxon>Eukaryota</taxon>
        <taxon>Metazoa</taxon>
        <taxon>Cnidaria</taxon>
        <taxon>Anthozoa</taxon>
        <taxon>Hexacorallia</taxon>
        <taxon>Scleractinia</taxon>
        <taxon>Astrocoeniina</taxon>
        <taxon>Pocilloporidae</taxon>
        <taxon>Pocillopora</taxon>
    </lineage>
</organism>
<name>A0AAU9XI38_9CNID</name>
<gene>
    <name evidence="1" type="ORF">PMEA_00023826</name>
</gene>
<comment type="caution">
    <text evidence="1">The sequence shown here is derived from an EMBL/GenBank/DDBJ whole genome shotgun (WGS) entry which is preliminary data.</text>
</comment>
<evidence type="ECO:0000313" key="2">
    <source>
        <dbReference type="Proteomes" id="UP001159428"/>
    </source>
</evidence>
<dbReference type="Proteomes" id="UP001159428">
    <property type="component" value="Unassembled WGS sequence"/>
</dbReference>